<feature type="non-terminal residue" evidence="5">
    <location>
        <position position="343"/>
    </location>
</feature>
<dbReference type="PROSITE" id="PS00903">
    <property type="entry name" value="CYT_DCMP_DEAMINASES_1"/>
    <property type="match status" value="1"/>
</dbReference>
<dbReference type="KEGG" id="aplc:110990969"/>
<gene>
    <name evidence="5" type="primary">LOC110990969</name>
</gene>
<dbReference type="GO" id="GO:0008270">
    <property type="term" value="F:zinc ion binding"/>
    <property type="evidence" value="ECO:0007669"/>
    <property type="project" value="InterPro"/>
</dbReference>
<dbReference type="GO" id="GO:0003723">
    <property type="term" value="F:RNA binding"/>
    <property type="evidence" value="ECO:0007669"/>
    <property type="project" value="TreeGrafter"/>
</dbReference>
<dbReference type="AlphaFoldDB" id="A0A8B8A6U6"/>
<keyword evidence="4" id="KW-1185">Reference proteome</keyword>
<dbReference type="SUPFAM" id="SSF53927">
    <property type="entry name" value="Cytidine deaminase-like"/>
    <property type="match status" value="1"/>
</dbReference>
<evidence type="ECO:0000313" key="5">
    <source>
        <dbReference type="RefSeq" id="XP_022111726.1"/>
    </source>
</evidence>
<dbReference type="GO" id="GO:0004126">
    <property type="term" value="F:cytidine deaminase activity"/>
    <property type="evidence" value="ECO:0007669"/>
    <property type="project" value="TreeGrafter"/>
</dbReference>
<dbReference type="InterPro" id="IPR050610">
    <property type="entry name" value="APOBEC_Cyt_Deaminase"/>
</dbReference>
<name>A0A8B8A6U6_ACAPL</name>
<dbReference type="GeneID" id="110990969"/>
<dbReference type="Proteomes" id="UP000694845">
    <property type="component" value="Unplaced"/>
</dbReference>
<dbReference type="Pfam" id="PF18778">
    <property type="entry name" value="NAD1"/>
    <property type="match status" value="1"/>
</dbReference>
<dbReference type="GO" id="GO:0005737">
    <property type="term" value="C:cytoplasm"/>
    <property type="evidence" value="ECO:0007669"/>
    <property type="project" value="TreeGrafter"/>
</dbReference>
<evidence type="ECO:0000256" key="2">
    <source>
        <dbReference type="ARBA" id="ARBA00022801"/>
    </source>
</evidence>
<dbReference type="Gene3D" id="3.40.140.10">
    <property type="entry name" value="Cytidine Deaminase, domain 2"/>
    <property type="match status" value="1"/>
</dbReference>
<dbReference type="RefSeq" id="XP_022111726.1">
    <property type="nucleotide sequence ID" value="XM_022256034.1"/>
</dbReference>
<reference evidence="5" key="1">
    <citation type="submission" date="2025-08" db="UniProtKB">
        <authorList>
            <consortium name="RefSeq"/>
        </authorList>
    </citation>
    <scope>IDENTIFICATION</scope>
</reference>
<dbReference type="OrthoDB" id="5956704at2759"/>
<evidence type="ECO:0000256" key="3">
    <source>
        <dbReference type="SAM" id="MobiDB-lite"/>
    </source>
</evidence>
<dbReference type="GO" id="GO:0005634">
    <property type="term" value="C:nucleus"/>
    <property type="evidence" value="ECO:0007669"/>
    <property type="project" value="TreeGrafter"/>
</dbReference>
<keyword evidence="2" id="KW-0378">Hydrolase</keyword>
<sequence length="343" mass="39423">MDDLVKGNREIIYDFFISSCPLGCIWPKNDARLIVKVGDECKIYRKTGNEHAEAKFLEELEEAMNDDQKEFTLYGNYSPCDSCSSKILEFLGKHIDVTFNIRFAHLYIRLAYEQAIHIELNNLDQHEHINLRAMRGQDWIEIVRLISIKENFNAWETEWQNVQQHLQEWATTKQRIIGSQTDWNNELGMFVTAKWNKRIPQLQAVDNELPLHDDENWVNNQVGHKDHNDAMQLLHNCGENSLNTVLENIDHDNETGYAFLLHVLQILGHDEAGHDEAGHDEAGHDEAGHDEAGHDEAGHDEAGHDEVGQTKLLRKRIVADYTAQKELEYILQGQNQGANQAQA</sequence>
<protein>
    <submittedName>
        <fullName evidence="5">Uncharacterized protein LOC110990969</fullName>
    </submittedName>
</protein>
<dbReference type="InterPro" id="IPR016192">
    <property type="entry name" value="APOBEC/CMP_deaminase_Zn-bd"/>
</dbReference>
<dbReference type="GO" id="GO:0016554">
    <property type="term" value="P:cytidine to uridine editing"/>
    <property type="evidence" value="ECO:0007669"/>
    <property type="project" value="TreeGrafter"/>
</dbReference>
<evidence type="ECO:0000313" key="4">
    <source>
        <dbReference type="Proteomes" id="UP000694845"/>
    </source>
</evidence>
<accession>A0A8B8A6U6</accession>
<evidence type="ECO:0000256" key="1">
    <source>
        <dbReference type="ARBA" id="ARBA00022723"/>
    </source>
</evidence>
<keyword evidence="1" id="KW-0479">Metal-binding</keyword>
<proteinExistence type="predicted"/>
<dbReference type="InterPro" id="IPR016193">
    <property type="entry name" value="Cytidine_deaminase-like"/>
</dbReference>
<dbReference type="OMA" id="DQHEHIN"/>
<feature type="region of interest" description="Disordered" evidence="3">
    <location>
        <begin position="273"/>
        <end position="311"/>
    </location>
</feature>
<organism evidence="4 5">
    <name type="scientific">Acanthaster planci</name>
    <name type="common">Crown-of-thorns starfish</name>
    <dbReference type="NCBI Taxonomy" id="133434"/>
    <lineage>
        <taxon>Eukaryota</taxon>
        <taxon>Metazoa</taxon>
        <taxon>Echinodermata</taxon>
        <taxon>Eleutherozoa</taxon>
        <taxon>Asterozoa</taxon>
        <taxon>Asteroidea</taxon>
        <taxon>Valvatacea</taxon>
        <taxon>Valvatida</taxon>
        <taxon>Acanthasteridae</taxon>
        <taxon>Acanthaster</taxon>
    </lineage>
</organism>
<dbReference type="PANTHER" id="PTHR13857">
    <property type="entry name" value="MRNA EDITING ENZYME"/>
    <property type="match status" value="1"/>
</dbReference>
<feature type="compositionally biased region" description="Basic and acidic residues" evidence="3">
    <location>
        <begin position="273"/>
        <end position="308"/>
    </location>
</feature>